<dbReference type="CDD" id="cd02966">
    <property type="entry name" value="TlpA_like_family"/>
    <property type="match status" value="1"/>
</dbReference>
<dbReference type="PANTHER" id="PTHR42852:SF13">
    <property type="entry name" value="PROTEIN DIPZ"/>
    <property type="match status" value="1"/>
</dbReference>
<feature type="transmembrane region" description="Helical" evidence="3">
    <location>
        <begin position="21"/>
        <end position="39"/>
    </location>
</feature>
<evidence type="ECO:0000256" key="3">
    <source>
        <dbReference type="SAM" id="Phobius"/>
    </source>
</evidence>
<proteinExistence type="predicted"/>
<evidence type="ECO:0000313" key="6">
    <source>
        <dbReference type="Proteomes" id="UP001168537"/>
    </source>
</evidence>
<evidence type="ECO:0000259" key="4">
    <source>
        <dbReference type="PROSITE" id="PS51352"/>
    </source>
</evidence>
<dbReference type="SUPFAM" id="SSF52833">
    <property type="entry name" value="Thioredoxin-like"/>
    <property type="match status" value="1"/>
</dbReference>
<organism evidence="5 6">
    <name type="scientific">Nocardioides abyssi</name>
    <dbReference type="NCBI Taxonomy" id="3058370"/>
    <lineage>
        <taxon>Bacteria</taxon>
        <taxon>Bacillati</taxon>
        <taxon>Actinomycetota</taxon>
        <taxon>Actinomycetes</taxon>
        <taxon>Propionibacteriales</taxon>
        <taxon>Nocardioidaceae</taxon>
        <taxon>Nocardioides</taxon>
    </lineage>
</organism>
<evidence type="ECO:0000256" key="2">
    <source>
        <dbReference type="ARBA" id="ARBA00022748"/>
    </source>
</evidence>
<gene>
    <name evidence="5" type="ORF">QWY29_11125</name>
</gene>
<dbReference type="PANTHER" id="PTHR42852">
    <property type="entry name" value="THIOL:DISULFIDE INTERCHANGE PROTEIN DSBE"/>
    <property type="match status" value="1"/>
</dbReference>
<keyword evidence="6" id="KW-1185">Reference proteome</keyword>
<keyword evidence="3" id="KW-1133">Transmembrane helix</keyword>
<dbReference type="InterPro" id="IPR017937">
    <property type="entry name" value="Thioredoxin_CS"/>
</dbReference>
<dbReference type="InterPro" id="IPR036249">
    <property type="entry name" value="Thioredoxin-like_sf"/>
</dbReference>
<dbReference type="PROSITE" id="PS00194">
    <property type="entry name" value="THIOREDOXIN_1"/>
    <property type="match status" value="1"/>
</dbReference>
<comment type="caution">
    <text evidence="5">The sequence shown here is derived from an EMBL/GenBank/DDBJ whole genome shotgun (WGS) entry which is preliminary data.</text>
</comment>
<dbReference type="PROSITE" id="PS51352">
    <property type="entry name" value="THIOREDOXIN_2"/>
    <property type="match status" value="1"/>
</dbReference>
<protein>
    <submittedName>
        <fullName evidence="5">TlpA disulfide reductase family protein</fullName>
    </submittedName>
</protein>
<reference evidence="5" key="1">
    <citation type="submission" date="2023-06" db="EMBL/GenBank/DDBJ databases">
        <title>Draft genome sequence of Nocardioides sp. SOB72.</title>
        <authorList>
            <person name="Zhang G."/>
        </authorList>
    </citation>
    <scope>NUCLEOTIDE SEQUENCE</scope>
    <source>
        <strain evidence="5">SOB72</strain>
    </source>
</reference>
<dbReference type="RefSeq" id="WP_300961356.1">
    <property type="nucleotide sequence ID" value="NZ_JAUHJR010000004.1"/>
</dbReference>
<sequence>MNPSEPHAQPTATRQRRGLRRLVIAAGSVLIVVAALLALDRVLGTGAPLDTAGDGDVTGTAGGPSLGWRAPAEPVEFVAPPGDPLNKPAGSEVSGAAGSPGGRPLLVNFWASWCVPCREEMPLLTGIAGRGDVAVIGVSVDWFAKYAREFIADYEVTYPNWSDPETAYMRSLAPAVSPNGIPSTVLVEDGEVVAAYIGPLESAADVSPTRLAELLAQHPQ</sequence>
<feature type="domain" description="Thioredoxin" evidence="4">
    <location>
        <begin position="64"/>
        <end position="216"/>
    </location>
</feature>
<keyword evidence="2" id="KW-0201">Cytochrome c-type biogenesis</keyword>
<dbReference type="InterPro" id="IPR013740">
    <property type="entry name" value="Redoxin"/>
</dbReference>
<dbReference type="EMBL" id="JAUHJR010000004">
    <property type="protein sequence ID" value="MDN4161903.1"/>
    <property type="molecule type" value="Genomic_DNA"/>
</dbReference>
<evidence type="ECO:0000313" key="5">
    <source>
        <dbReference type="EMBL" id="MDN4161903.1"/>
    </source>
</evidence>
<keyword evidence="3" id="KW-0472">Membrane</keyword>
<dbReference type="Proteomes" id="UP001168537">
    <property type="component" value="Unassembled WGS sequence"/>
</dbReference>
<accession>A0ABT8EUS6</accession>
<comment type="subcellular location">
    <subcellularLocation>
        <location evidence="1">Cell envelope</location>
    </subcellularLocation>
</comment>
<dbReference type="InterPro" id="IPR013766">
    <property type="entry name" value="Thioredoxin_domain"/>
</dbReference>
<keyword evidence="3" id="KW-0812">Transmembrane</keyword>
<dbReference type="Gene3D" id="3.40.30.10">
    <property type="entry name" value="Glutaredoxin"/>
    <property type="match status" value="1"/>
</dbReference>
<name>A0ABT8EUS6_9ACTN</name>
<dbReference type="Pfam" id="PF08534">
    <property type="entry name" value="Redoxin"/>
    <property type="match status" value="1"/>
</dbReference>
<dbReference type="InterPro" id="IPR050553">
    <property type="entry name" value="Thioredoxin_ResA/DsbE_sf"/>
</dbReference>
<evidence type="ECO:0000256" key="1">
    <source>
        <dbReference type="ARBA" id="ARBA00004196"/>
    </source>
</evidence>